<sequence>MHFIGSKLRSLREGKNLRIEDLSEITGISVSTLSDIETGETKNPRKATVKLICDALKVPETYFYLEDSRLPTDLIPEMPEETRNFIMNGRNVPFLVLTEKAAKNGLTPEQFDKLLELWLEIKK</sequence>
<organism evidence="3 4">
    <name type="scientific">Anaerospora hongkongensis</name>
    <dbReference type="NCBI Taxonomy" id="244830"/>
    <lineage>
        <taxon>Bacteria</taxon>
        <taxon>Bacillati</taxon>
        <taxon>Bacillota</taxon>
        <taxon>Negativicutes</taxon>
        <taxon>Selenomonadales</taxon>
        <taxon>Sporomusaceae</taxon>
        <taxon>Anaerospora</taxon>
    </lineage>
</organism>
<evidence type="ECO:0000256" key="1">
    <source>
        <dbReference type="ARBA" id="ARBA00023125"/>
    </source>
</evidence>
<dbReference type="SMART" id="SM00530">
    <property type="entry name" value="HTH_XRE"/>
    <property type="match status" value="1"/>
</dbReference>
<dbReference type="PROSITE" id="PS50943">
    <property type="entry name" value="HTH_CROC1"/>
    <property type="match status" value="1"/>
</dbReference>
<dbReference type="PANTHER" id="PTHR46797:SF1">
    <property type="entry name" value="METHYLPHOSPHONATE SYNTHASE"/>
    <property type="match status" value="1"/>
</dbReference>
<feature type="domain" description="HTH cro/C1-type" evidence="2">
    <location>
        <begin position="8"/>
        <end position="63"/>
    </location>
</feature>
<comment type="caution">
    <text evidence="3">The sequence shown here is derived from an EMBL/GenBank/DDBJ whole genome shotgun (WGS) entry which is preliminary data.</text>
</comment>
<gene>
    <name evidence="3" type="ORF">EV210_101234</name>
</gene>
<dbReference type="GO" id="GO:0005829">
    <property type="term" value="C:cytosol"/>
    <property type="evidence" value="ECO:0007669"/>
    <property type="project" value="TreeGrafter"/>
</dbReference>
<proteinExistence type="predicted"/>
<evidence type="ECO:0000313" key="4">
    <source>
        <dbReference type="Proteomes" id="UP000295063"/>
    </source>
</evidence>
<dbReference type="Pfam" id="PF01381">
    <property type="entry name" value="HTH_3"/>
    <property type="match status" value="1"/>
</dbReference>
<keyword evidence="1" id="KW-0238">DNA-binding</keyword>
<dbReference type="EMBL" id="SLUI01000001">
    <property type="protein sequence ID" value="TCL40034.1"/>
    <property type="molecule type" value="Genomic_DNA"/>
</dbReference>
<dbReference type="SUPFAM" id="SSF47413">
    <property type="entry name" value="lambda repressor-like DNA-binding domains"/>
    <property type="match status" value="1"/>
</dbReference>
<evidence type="ECO:0000313" key="3">
    <source>
        <dbReference type="EMBL" id="TCL40034.1"/>
    </source>
</evidence>
<dbReference type="CDD" id="cd00093">
    <property type="entry name" value="HTH_XRE"/>
    <property type="match status" value="1"/>
</dbReference>
<dbReference type="InterPro" id="IPR050807">
    <property type="entry name" value="TransReg_Diox_bact_type"/>
</dbReference>
<dbReference type="GO" id="GO:0003677">
    <property type="term" value="F:DNA binding"/>
    <property type="evidence" value="ECO:0007669"/>
    <property type="project" value="UniProtKB-KW"/>
</dbReference>
<name>A0A4R1Q4M2_9FIRM</name>
<dbReference type="RefSeq" id="WP_165898748.1">
    <property type="nucleotide sequence ID" value="NZ_SLUI01000001.1"/>
</dbReference>
<protein>
    <submittedName>
        <fullName evidence="3">Helix-turn-helix protein</fullName>
    </submittedName>
</protein>
<dbReference type="InterPro" id="IPR001387">
    <property type="entry name" value="Cro/C1-type_HTH"/>
</dbReference>
<dbReference type="Proteomes" id="UP000295063">
    <property type="component" value="Unassembled WGS sequence"/>
</dbReference>
<evidence type="ECO:0000259" key="2">
    <source>
        <dbReference type="PROSITE" id="PS50943"/>
    </source>
</evidence>
<dbReference type="Gene3D" id="1.10.260.40">
    <property type="entry name" value="lambda repressor-like DNA-binding domains"/>
    <property type="match status" value="1"/>
</dbReference>
<keyword evidence="4" id="KW-1185">Reference proteome</keyword>
<dbReference type="AlphaFoldDB" id="A0A4R1Q4M2"/>
<reference evidence="3 4" key="1">
    <citation type="submission" date="2019-03" db="EMBL/GenBank/DDBJ databases">
        <title>Genomic Encyclopedia of Type Strains, Phase IV (KMG-IV): sequencing the most valuable type-strain genomes for metagenomic binning, comparative biology and taxonomic classification.</title>
        <authorList>
            <person name="Goeker M."/>
        </authorList>
    </citation>
    <scope>NUCLEOTIDE SEQUENCE [LARGE SCALE GENOMIC DNA]</scope>
    <source>
        <strain evidence="3 4">DSM 15969</strain>
    </source>
</reference>
<dbReference type="GO" id="GO:0003700">
    <property type="term" value="F:DNA-binding transcription factor activity"/>
    <property type="evidence" value="ECO:0007669"/>
    <property type="project" value="TreeGrafter"/>
</dbReference>
<dbReference type="PANTHER" id="PTHR46797">
    <property type="entry name" value="HTH-TYPE TRANSCRIPTIONAL REGULATOR"/>
    <property type="match status" value="1"/>
</dbReference>
<accession>A0A4R1Q4M2</accession>
<dbReference type="InterPro" id="IPR010982">
    <property type="entry name" value="Lambda_DNA-bd_dom_sf"/>
</dbReference>